<evidence type="ECO:0000313" key="9">
    <source>
        <dbReference type="Proteomes" id="UP001308005"/>
    </source>
</evidence>
<dbReference type="InterPro" id="IPR029060">
    <property type="entry name" value="PIN-like_dom_sf"/>
</dbReference>
<keyword evidence="1 6" id="KW-1277">Toxin-antitoxin system</keyword>
<feature type="domain" description="PIN" evidence="7">
    <location>
        <begin position="11"/>
        <end position="135"/>
    </location>
</feature>
<dbReference type="HAMAP" id="MF_00265">
    <property type="entry name" value="VapC_Nob1"/>
    <property type="match status" value="1"/>
</dbReference>
<dbReference type="SUPFAM" id="SSF88723">
    <property type="entry name" value="PIN domain-like"/>
    <property type="match status" value="1"/>
</dbReference>
<dbReference type="RefSeq" id="WP_324695470.1">
    <property type="nucleotide sequence ID" value="NZ_JAYMYJ010000112.1"/>
</dbReference>
<evidence type="ECO:0000256" key="1">
    <source>
        <dbReference type="ARBA" id="ARBA00022649"/>
    </source>
</evidence>
<dbReference type="InterPro" id="IPR044153">
    <property type="entry name" value="PIN_Pae0151-like"/>
</dbReference>
<name>A0ABU6CY07_9GAMM</name>
<dbReference type="PANTHER" id="PTHR35901">
    <property type="entry name" value="RIBONUCLEASE VAPC3"/>
    <property type="match status" value="1"/>
</dbReference>
<dbReference type="InterPro" id="IPR002716">
    <property type="entry name" value="PIN_dom"/>
</dbReference>
<feature type="binding site" evidence="6">
    <location>
        <position position="110"/>
    </location>
    <ligand>
        <name>Mg(2+)</name>
        <dbReference type="ChEBI" id="CHEBI:18420"/>
    </ligand>
</feature>
<keyword evidence="3 6" id="KW-0479">Metal-binding</keyword>
<evidence type="ECO:0000256" key="3">
    <source>
        <dbReference type="ARBA" id="ARBA00022723"/>
    </source>
</evidence>
<evidence type="ECO:0000256" key="4">
    <source>
        <dbReference type="ARBA" id="ARBA00022801"/>
    </source>
</evidence>
<dbReference type="InterPro" id="IPR022907">
    <property type="entry name" value="VapC_family"/>
</dbReference>
<keyword evidence="5 6" id="KW-0460">Magnesium</keyword>
<evidence type="ECO:0000259" key="7">
    <source>
        <dbReference type="Pfam" id="PF01850"/>
    </source>
</evidence>
<protein>
    <recommendedName>
        <fullName evidence="6">Ribonuclease VapC</fullName>
        <shortName evidence="6">RNase VapC</shortName>
        <ecNumber evidence="6">3.1.-.-</ecNumber>
    </recommendedName>
    <alternativeName>
        <fullName evidence="6">Toxin VapC</fullName>
    </alternativeName>
</protein>
<evidence type="ECO:0000256" key="5">
    <source>
        <dbReference type="ARBA" id="ARBA00022842"/>
    </source>
</evidence>
<keyword evidence="9" id="KW-1185">Reference proteome</keyword>
<dbReference type="CDD" id="cd09873">
    <property type="entry name" value="PIN_Pae0151-like"/>
    <property type="match status" value="1"/>
</dbReference>
<dbReference type="EMBL" id="JAYMYJ010000112">
    <property type="protein sequence ID" value="MEB4591674.1"/>
    <property type="molecule type" value="Genomic_DNA"/>
</dbReference>
<dbReference type="Pfam" id="PF01850">
    <property type="entry name" value="PIN"/>
    <property type="match status" value="1"/>
</dbReference>
<comment type="similarity">
    <text evidence="6">Belongs to the PINc/VapC protein family.</text>
</comment>
<dbReference type="PANTHER" id="PTHR35901:SF1">
    <property type="entry name" value="EXONUCLEASE VAPC9"/>
    <property type="match status" value="1"/>
</dbReference>
<proteinExistence type="inferred from homology"/>
<gene>
    <name evidence="6" type="primary">vapC</name>
    <name evidence="8" type="ORF">VSS37_11845</name>
</gene>
<dbReference type="EC" id="3.1.-.-" evidence="6"/>
<feature type="binding site" evidence="6">
    <location>
        <position position="13"/>
    </location>
    <ligand>
        <name>Mg(2+)</name>
        <dbReference type="ChEBI" id="CHEBI:18420"/>
    </ligand>
</feature>
<comment type="function">
    <text evidence="6">Toxic component of a toxin-antitoxin (TA) system. An RNase.</text>
</comment>
<accession>A0ABU6CY07</accession>
<evidence type="ECO:0000256" key="2">
    <source>
        <dbReference type="ARBA" id="ARBA00022722"/>
    </source>
</evidence>
<dbReference type="Proteomes" id="UP001308005">
    <property type="component" value="Unassembled WGS sequence"/>
</dbReference>
<evidence type="ECO:0000256" key="6">
    <source>
        <dbReference type="HAMAP-Rule" id="MF_00265"/>
    </source>
</evidence>
<keyword evidence="4 6" id="KW-0378">Hydrolase</keyword>
<evidence type="ECO:0000313" key="8">
    <source>
        <dbReference type="EMBL" id="MEB4591674.1"/>
    </source>
</evidence>
<sequence length="144" mass="15797">MEGRGAAVMLVLDCSVTMAWLLPDETSPYASAVLEKLKDGYAVVPPLWVQEVANVMLVSVRRGRVSKDKAQVFVGYLEALDIRISDNAPCMEDLAWLVEFGDEHGLSAYDASYLLLAIEQDLRLATLDRRLSAVAAQLGVLFPL</sequence>
<comment type="cofactor">
    <cofactor evidence="6">
        <name>Mg(2+)</name>
        <dbReference type="ChEBI" id="CHEBI:18420"/>
    </cofactor>
</comment>
<dbReference type="Gene3D" id="3.40.50.1010">
    <property type="entry name" value="5'-nuclease"/>
    <property type="match status" value="1"/>
</dbReference>
<reference evidence="9" key="1">
    <citation type="submission" date="2023-07" db="EMBL/GenBank/DDBJ databases">
        <title>The carbon used by Thiothrix.</title>
        <authorList>
            <person name="Chen L."/>
        </authorList>
    </citation>
    <scope>NUCLEOTIDE SEQUENCE [LARGE SCALE GENOMIC DNA]</scope>
</reference>
<keyword evidence="2 6" id="KW-0540">Nuclease</keyword>
<keyword evidence="6" id="KW-0800">Toxin</keyword>
<organism evidence="8 9">
    <name type="scientific">Candidatus Thiothrix phosphatis</name>
    <dbReference type="NCBI Taxonomy" id="3112415"/>
    <lineage>
        <taxon>Bacteria</taxon>
        <taxon>Pseudomonadati</taxon>
        <taxon>Pseudomonadota</taxon>
        <taxon>Gammaproteobacteria</taxon>
        <taxon>Thiotrichales</taxon>
        <taxon>Thiotrichaceae</taxon>
        <taxon>Thiothrix</taxon>
    </lineage>
</organism>
<comment type="caution">
    <text evidence="8">The sequence shown here is derived from an EMBL/GenBank/DDBJ whole genome shotgun (WGS) entry which is preliminary data.</text>
</comment>
<dbReference type="InterPro" id="IPR051619">
    <property type="entry name" value="TypeII_TA_RNase_PINc/VapC"/>
</dbReference>